<dbReference type="PRINTS" id="PR00420">
    <property type="entry name" value="RNGMNOXGNASE"/>
</dbReference>
<dbReference type="InterPro" id="IPR002938">
    <property type="entry name" value="FAD-bd"/>
</dbReference>
<dbReference type="eggNOG" id="COG0644">
    <property type="taxonomic scope" value="Bacteria"/>
</dbReference>
<dbReference type="InterPro" id="IPR036188">
    <property type="entry name" value="FAD/NAD-bd_sf"/>
</dbReference>
<dbReference type="AlphaFoldDB" id="B4S8P1"/>
<dbReference type="Pfam" id="PF01494">
    <property type="entry name" value="FAD_binding_3"/>
    <property type="match status" value="1"/>
</dbReference>
<gene>
    <name evidence="2" type="ordered locus">Paes_1407</name>
</gene>
<dbReference type="PANTHER" id="PTHR42685">
    <property type="entry name" value="GERANYLGERANYL DIPHOSPHATE REDUCTASE"/>
    <property type="match status" value="1"/>
</dbReference>
<name>B4S8P1_PROA2</name>
<evidence type="ECO:0000313" key="2">
    <source>
        <dbReference type="EMBL" id="ACF46428.1"/>
    </source>
</evidence>
<evidence type="ECO:0000259" key="1">
    <source>
        <dbReference type="Pfam" id="PF01494"/>
    </source>
</evidence>
<sequence>MQCYDAVISGAGPAGCSAALFLAAKGHRVLLLDKARFPRDKTCGDGVTAASSSLLEEIGVMEVVKQRLGDRPEIQGVTLSSPSGTVVRGRLLKVKRFSGGDYVIPREMLDDCLVSCVREHPDVTFLDNAAVTSITMDGQRARSLSTSRGDFSGRVIIGADGSYSPLASQLHLNNTSKEHQGFAIRAYFSKVEGLTDTIEIHYDRSIGSGYGWIFPLGDKRANVGVGITSRNMERRRLKRMFEQFIETNPFAVAKLRHARMESGTLKAYPLPLGSFRGKRSRGNVLLAGDAASFVDPLTGEGIFYALQSGRYAAEAASRAIGEDETRASAYYEKLWRKEFLFHDFRVGYLLQSLLQHEFIMESLLKFASGKQRRADLLAAVIGHNRRKIELLKMLIPFF</sequence>
<dbReference type="SUPFAM" id="SSF51905">
    <property type="entry name" value="FAD/NAD(P)-binding domain"/>
    <property type="match status" value="1"/>
</dbReference>
<dbReference type="Proteomes" id="UP000002725">
    <property type="component" value="Chromosome"/>
</dbReference>
<dbReference type="STRING" id="290512.Paes_1407"/>
<dbReference type="RefSeq" id="WP_012505962.1">
    <property type="nucleotide sequence ID" value="NC_011059.1"/>
</dbReference>
<keyword evidence="3" id="KW-1185">Reference proteome</keyword>
<dbReference type="NCBIfam" id="TIGR02032">
    <property type="entry name" value="GG-red-SF"/>
    <property type="match status" value="1"/>
</dbReference>
<dbReference type="EMBL" id="CP001108">
    <property type="protein sequence ID" value="ACF46428.1"/>
    <property type="molecule type" value="Genomic_DNA"/>
</dbReference>
<dbReference type="Gene3D" id="3.50.50.60">
    <property type="entry name" value="FAD/NAD(P)-binding domain"/>
    <property type="match status" value="1"/>
</dbReference>
<organism evidence="2 3">
    <name type="scientific">Prosthecochloris aestuarii (strain DSM 271 / SK 413)</name>
    <dbReference type="NCBI Taxonomy" id="290512"/>
    <lineage>
        <taxon>Bacteria</taxon>
        <taxon>Pseudomonadati</taxon>
        <taxon>Chlorobiota</taxon>
        <taxon>Chlorobiia</taxon>
        <taxon>Chlorobiales</taxon>
        <taxon>Chlorobiaceae</taxon>
        <taxon>Prosthecochloris</taxon>
    </lineage>
</organism>
<reference evidence="2" key="1">
    <citation type="submission" date="2008-06" db="EMBL/GenBank/DDBJ databases">
        <title>Complete sequence of chromosome of Prosthecochloris aestuarii DSM 271.</title>
        <authorList>
            <consortium name="US DOE Joint Genome Institute"/>
            <person name="Lucas S."/>
            <person name="Copeland A."/>
            <person name="Lapidus A."/>
            <person name="Glavina del Rio T."/>
            <person name="Dalin E."/>
            <person name="Tice H."/>
            <person name="Bruce D."/>
            <person name="Goodwin L."/>
            <person name="Pitluck S."/>
            <person name="Schmutz J."/>
            <person name="Larimer F."/>
            <person name="Land M."/>
            <person name="Hauser L."/>
            <person name="Kyrpides N."/>
            <person name="Anderson I."/>
            <person name="Liu Z."/>
            <person name="Li T."/>
            <person name="Zhao F."/>
            <person name="Overmann J."/>
            <person name="Bryant D.A."/>
            <person name="Richardson P."/>
        </authorList>
    </citation>
    <scope>NUCLEOTIDE SEQUENCE [LARGE SCALE GENOMIC DNA]</scope>
    <source>
        <strain evidence="2">DSM 271</strain>
    </source>
</reference>
<dbReference type="InterPro" id="IPR050407">
    <property type="entry name" value="Geranylgeranyl_reductase"/>
</dbReference>
<dbReference type="GO" id="GO:0016628">
    <property type="term" value="F:oxidoreductase activity, acting on the CH-CH group of donors, NAD or NADP as acceptor"/>
    <property type="evidence" value="ECO:0007669"/>
    <property type="project" value="InterPro"/>
</dbReference>
<dbReference type="KEGG" id="paa:Paes_1407"/>
<dbReference type="HOGENOM" id="CLU_024648_5_2_10"/>
<dbReference type="PANTHER" id="PTHR42685:SF22">
    <property type="entry name" value="CONDITIONED MEDIUM FACTOR RECEPTOR 1"/>
    <property type="match status" value="1"/>
</dbReference>
<proteinExistence type="predicted"/>
<dbReference type="InterPro" id="IPR011777">
    <property type="entry name" value="Geranylgeranyl_Rdtase_fam"/>
</dbReference>
<evidence type="ECO:0000313" key="3">
    <source>
        <dbReference type="Proteomes" id="UP000002725"/>
    </source>
</evidence>
<accession>B4S8P1</accession>
<feature type="domain" description="FAD-binding" evidence="1">
    <location>
        <begin position="5"/>
        <end position="311"/>
    </location>
</feature>
<protein>
    <submittedName>
        <fullName evidence="2">Geranylgeranyl reductase</fullName>
    </submittedName>
</protein>
<dbReference type="GO" id="GO:0071949">
    <property type="term" value="F:FAD binding"/>
    <property type="evidence" value="ECO:0007669"/>
    <property type="project" value="InterPro"/>
</dbReference>